<accession>A0A1X9YNQ2</accession>
<dbReference type="STRING" id="709015.GCA_000472485_00576"/>
<dbReference type="KEGG" id="pact:CA264_02915"/>
<dbReference type="AlphaFoldDB" id="A0A1X9YNQ2"/>
<reference evidence="3" key="1">
    <citation type="submission" date="2017-05" db="EMBL/GenBank/DDBJ databases">
        <authorList>
            <person name="Ray J."/>
            <person name="Price M."/>
            <person name="Deutschbauer A."/>
        </authorList>
    </citation>
    <scope>NUCLEOTIDE SEQUENCE [LARGE SCALE GENOMIC DNA]</scope>
    <source>
        <strain evidence="3">DSM 19842</strain>
    </source>
</reference>
<dbReference type="RefSeq" id="WP_025604437.1">
    <property type="nucleotide sequence ID" value="NZ_CP021235.1"/>
</dbReference>
<evidence type="ECO:0000256" key="1">
    <source>
        <dbReference type="SAM" id="SignalP"/>
    </source>
</evidence>
<feature type="chain" id="PRO_5010996849" evidence="1">
    <location>
        <begin position="21"/>
        <end position="126"/>
    </location>
</feature>
<sequence>MKKFLLVTFTFFLFGTPLFAQSVFTLNPEAEARCTELTRKMTAELRLNEFEYIKLKALNRERMAKTDELTRTYSDNLPLLEQKLQELAQVYDQKIVTFLKPDQKQLYAHYKQEMPKAQFVAAGEGY</sequence>
<feature type="signal peptide" evidence="1">
    <location>
        <begin position="1"/>
        <end position="20"/>
    </location>
</feature>
<gene>
    <name evidence="2" type="ORF">CA264_02915</name>
</gene>
<organism evidence="2 3">
    <name type="scientific">Pontibacter actiniarum</name>
    <dbReference type="NCBI Taxonomy" id="323450"/>
    <lineage>
        <taxon>Bacteria</taxon>
        <taxon>Pseudomonadati</taxon>
        <taxon>Bacteroidota</taxon>
        <taxon>Cytophagia</taxon>
        <taxon>Cytophagales</taxon>
        <taxon>Hymenobacteraceae</taxon>
        <taxon>Pontibacter</taxon>
    </lineage>
</organism>
<dbReference type="OrthoDB" id="894053at2"/>
<evidence type="ECO:0000313" key="3">
    <source>
        <dbReference type="Proteomes" id="UP000266292"/>
    </source>
</evidence>
<dbReference type="EMBL" id="CP021235">
    <property type="protein sequence ID" value="ARS34477.1"/>
    <property type="molecule type" value="Genomic_DNA"/>
</dbReference>
<evidence type="ECO:0000313" key="2">
    <source>
        <dbReference type="EMBL" id="ARS34477.1"/>
    </source>
</evidence>
<protein>
    <submittedName>
        <fullName evidence="2">Uncharacterized protein</fullName>
    </submittedName>
</protein>
<name>A0A1X9YNQ2_9BACT</name>
<proteinExistence type="predicted"/>
<dbReference type="Proteomes" id="UP000266292">
    <property type="component" value="Chromosome"/>
</dbReference>
<keyword evidence="1" id="KW-0732">Signal</keyword>
<keyword evidence="3" id="KW-1185">Reference proteome</keyword>